<reference evidence="4" key="1">
    <citation type="submission" date="2021-04" db="EMBL/GenBank/DDBJ databases">
        <title>Pseudonocardia sp. nov., isolated from sandy soil of mangrove forest.</title>
        <authorList>
            <person name="Zan Z."/>
            <person name="Huang R."/>
            <person name="Liu W."/>
        </authorList>
    </citation>
    <scope>NUCLEOTIDE SEQUENCE</scope>
    <source>
        <strain evidence="4">S2-4</strain>
    </source>
</reference>
<evidence type="ECO:0000259" key="1">
    <source>
        <dbReference type="Pfam" id="PF07848"/>
    </source>
</evidence>
<dbReference type="Pfam" id="PF20803">
    <property type="entry name" value="PaaX_M"/>
    <property type="match status" value="1"/>
</dbReference>
<evidence type="ECO:0000259" key="3">
    <source>
        <dbReference type="Pfam" id="PF20803"/>
    </source>
</evidence>
<feature type="domain" description="Transcriptional repressor PaaX-like central Cas2-like" evidence="3">
    <location>
        <begin position="98"/>
        <end position="166"/>
    </location>
</feature>
<evidence type="ECO:0000313" key="4">
    <source>
        <dbReference type="EMBL" id="MCO1658359.1"/>
    </source>
</evidence>
<dbReference type="InterPro" id="IPR011965">
    <property type="entry name" value="PaaX_trns_reg"/>
</dbReference>
<evidence type="ECO:0000259" key="2">
    <source>
        <dbReference type="Pfam" id="PF08223"/>
    </source>
</evidence>
<dbReference type="EMBL" id="JAGSOV010000053">
    <property type="protein sequence ID" value="MCO1658359.1"/>
    <property type="molecule type" value="Genomic_DNA"/>
</dbReference>
<comment type="caution">
    <text evidence="4">The sequence shown here is derived from an EMBL/GenBank/DDBJ whole genome shotgun (WGS) entry which is preliminary data.</text>
</comment>
<dbReference type="PANTHER" id="PTHR30319">
    <property type="entry name" value="PHENYLACETIC ACID REGULATOR-RELATED TRANSCRIPTIONAL REPRESSOR"/>
    <property type="match status" value="1"/>
</dbReference>
<protein>
    <submittedName>
        <fullName evidence="4">PaaX family transcriptional regulator</fullName>
    </submittedName>
</protein>
<dbReference type="InterPro" id="IPR012906">
    <property type="entry name" value="PaaX-like_N"/>
</dbReference>
<feature type="domain" description="Transcriptional repressor PaaX-like N-terminal" evidence="1">
    <location>
        <begin position="7"/>
        <end position="73"/>
    </location>
</feature>
<dbReference type="InterPro" id="IPR036388">
    <property type="entry name" value="WH-like_DNA-bd_sf"/>
</dbReference>
<dbReference type="Gene3D" id="1.10.10.10">
    <property type="entry name" value="Winged helix-like DNA-binding domain superfamily/Winged helix DNA-binding domain"/>
    <property type="match status" value="1"/>
</dbReference>
<dbReference type="InterPro" id="IPR013225">
    <property type="entry name" value="PaaX_C"/>
</dbReference>
<organism evidence="4 5">
    <name type="scientific">Pseudonocardia humida</name>
    <dbReference type="NCBI Taxonomy" id="2800819"/>
    <lineage>
        <taxon>Bacteria</taxon>
        <taxon>Bacillati</taxon>
        <taxon>Actinomycetota</taxon>
        <taxon>Actinomycetes</taxon>
        <taxon>Pseudonocardiales</taxon>
        <taxon>Pseudonocardiaceae</taxon>
        <taxon>Pseudonocardia</taxon>
    </lineage>
</organism>
<dbReference type="InterPro" id="IPR048846">
    <property type="entry name" value="PaaX-like_central"/>
</dbReference>
<dbReference type="Pfam" id="PF08223">
    <property type="entry name" value="PaaX_C"/>
    <property type="match status" value="1"/>
</dbReference>
<gene>
    <name evidence="4" type="ORF">KDL28_25165</name>
</gene>
<dbReference type="PANTHER" id="PTHR30319:SF1">
    <property type="entry name" value="TRANSCRIPTIONAL REPRESSOR PAAX"/>
    <property type="match status" value="1"/>
</dbReference>
<dbReference type="PIRSF" id="PIRSF020623">
    <property type="entry name" value="PaaX"/>
    <property type="match status" value="1"/>
</dbReference>
<keyword evidence="5" id="KW-1185">Reference proteome</keyword>
<dbReference type="Proteomes" id="UP001165283">
    <property type="component" value="Unassembled WGS sequence"/>
</dbReference>
<dbReference type="Gene3D" id="3.30.70.2650">
    <property type="match status" value="1"/>
</dbReference>
<dbReference type="Gene3D" id="1.20.58.1460">
    <property type="match status" value="1"/>
</dbReference>
<evidence type="ECO:0000313" key="5">
    <source>
        <dbReference type="Proteomes" id="UP001165283"/>
    </source>
</evidence>
<proteinExistence type="predicted"/>
<dbReference type="RefSeq" id="WP_252442219.1">
    <property type="nucleotide sequence ID" value="NZ_JAGSOV010000053.1"/>
</dbReference>
<dbReference type="Pfam" id="PF07848">
    <property type="entry name" value="PaaX"/>
    <property type="match status" value="1"/>
</dbReference>
<accession>A0ABT1A5S2</accession>
<sequence length="264" mass="29392">MPEPAPRQLILTLYGLYARAEHDWLSVGSVVRLLGDLGVDSAGVRSSISRLKRRGVLESMRQDGSAGYALSARTVEVLREGDERIFGRHRAGPDDPLVLVVFSVPEAERDKRHQLRATLSRMGFGTAAPGVWVAPGHLHDEAARTLDRLGLQAYADLFCARYSAFGGLRERIGQWWDLPAIDAECAGFVARYRDLSPSTAPREAFRTYVPLLTEWRRLPYLDPGLPLELLPAPWRGAEAADLFVELDAVLREPAREHARTTLRS</sequence>
<feature type="domain" description="Transcriptional repressor PaaX-like C-terminal" evidence="2">
    <location>
        <begin position="176"/>
        <end position="259"/>
    </location>
</feature>
<name>A0ABT1A5S2_9PSEU</name>